<comment type="caution">
    <text evidence="3">The sequence shown here is derived from an EMBL/GenBank/DDBJ whole genome shotgun (WGS) entry which is preliminary data.</text>
</comment>
<protein>
    <submittedName>
        <fullName evidence="3">Uncharacterized protein</fullName>
    </submittedName>
</protein>
<dbReference type="SUPFAM" id="SSF103647">
    <property type="entry name" value="TSP type-3 repeat"/>
    <property type="match status" value="1"/>
</dbReference>
<keyword evidence="2" id="KW-1133">Transmembrane helix</keyword>
<feature type="region of interest" description="Disordered" evidence="1">
    <location>
        <begin position="193"/>
        <end position="223"/>
    </location>
</feature>
<organism evidence="3 4">
    <name type="scientific">Candidatus Kaiserbacteria bacterium RIFCSPHIGHO2_02_FULL_49_11</name>
    <dbReference type="NCBI Taxonomy" id="1798489"/>
    <lineage>
        <taxon>Bacteria</taxon>
        <taxon>Candidatus Kaiseribacteriota</taxon>
    </lineage>
</organism>
<dbReference type="GO" id="GO:0005509">
    <property type="term" value="F:calcium ion binding"/>
    <property type="evidence" value="ECO:0007669"/>
    <property type="project" value="InterPro"/>
</dbReference>
<dbReference type="AlphaFoldDB" id="A0A1F6CZV9"/>
<sequence>MRFFSCFEKIRTVLQARRHYYIDIHNSAIAELWISEKGGKILHRFHFPSHFRSRFLTLLISFVLTGTFLYAVPNTTYAAVDTSHIGFVESRLWFDHEPFFAGEQVRVYTMVANSTSADFEGTIAFYDNDTKIGSSKVTLERNGGFQVVWSDWKAAEGEHALSVRITEATVKEEGKEPQTVSFNDAPYSIRRAVDLDTDGDKIGNREDEDDDNDGIPDTEDKEPLVVADASFSPKPDASVQETIERITQKSQELAASTTPKIVAGVQAALQAIENFREAEGKVVEAQKEKVRQKIAEDRAAFETAAEVSGGEGESKRKTDPFNQLQLLALTAAGYTLSNKVAFYLAGALIVYVLLKKVLPRIWGLFRRKESFE</sequence>
<feature type="compositionally biased region" description="Basic and acidic residues" evidence="1">
    <location>
        <begin position="193"/>
        <end position="205"/>
    </location>
</feature>
<dbReference type="Proteomes" id="UP000177659">
    <property type="component" value="Unassembled WGS sequence"/>
</dbReference>
<evidence type="ECO:0000313" key="3">
    <source>
        <dbReference type="EMBL" id="OGG54734.1"/>
    </source>
</evidence>
<dbReference type="EMBL" id="MFLC01000033">
    <property type="protein sequence ID" value="OGG54734.1"/>
    <property type="molecule type" value="Genomic_DNA"/>
</dbReference>
<dbReference type="InterPro" id="IPR028974">
    <property type="entry name" value="TSP_type-3_rpt"/>
</dbReference>
<proteinExistence type="predicted"/>
<feature type="compositionally biased region" description="Acidic residues" evidence="1">
    <location>
        <begin position="206"/>
        <end position="220"/>
    </location>
</feature>
<accession>A0A1F6CZV9</accession>
<name>A0A1F6CZV9_9BACT</name>
<keyword evidence="2" id="KW-0812">Transmembrane</keyword>
<keyword evidence="2" id="KW-0472">Membrane</keyword>
<gene>
    <name evidence="3" type="ORF">A3D62_01020</name>
</gene>
<evidence type="ECO:0000256" key="2">
    <source>
        <dbReference type="SAM" id="Phobius"/>
    </source>
</evidence>
<feature type="transmembrane region" description="Helical" evidence="2">
    <location>
        <begin position="55"/>
        <end position="72"/>
    </location>
</feature>
<evidence type="ECO:0000256" key="1">
    <source>
        <dbReference type="SAM" id="MobiDB-lite"/>
    </source>
</evidence>
<dbReference type="Gene3D" id="4.10.1080.10">
    <property type="entry name" value="TSP type-3 repeat"/>
    <property type="match status" value="1"/>
</dbReference>
<feature type="transmembrane region" description="Helical" evidence="2">
    <location>
        <begin position="340"/>
        <end position="358"/>
    </location>
</feature>
<reference evidence="3 4" key="1">
    <citation type="journal article" date="2016" name="Nat. Commun.">
        <title>Thousands of microbial genomes shed light on interconnected biogeochemical processes in an aquifer system.</title>
        <authorList>
            <person name="Anantharaman K."/>
            <person name="Brown C.T."/>
            <person name="Hug L.A."/>
            <person name="Sharon I."/>
            <person name="Castelle C.J."/>
            <person name="Probst A.J."/>
            <person name="Thomas B.C."/>
            <person name="Singh A."/>
            <person name="Wilkins M.J."/>
            <person name="Karaoz U."/>
            <person name="Brodie E.L."/>
            <person name="Williams K.H."/>
            <person name="Hubbard S.S."/>
            <person name="Banfield J.F."/>
        </authorList>
    </citation>
    <scope>NUCLEOTIDE SEQUENCE [LARGE SCALE GENOMIC DNA]</scope>
</reference>
<evidence type="ECO:0000313" key="4">
    <source>
        <dbReference type="Proteomes" id="UP000177659"/>
    </source>
</evidence>